<keyword evidence="1" id="KW-1133">Transmembrane helix</keyword>
<gene>
    <name evidence="2" type="ORF">LSAT_V11C600329350</name>
</gene>
<feature type="transmembrane region" description="Helical" evidence="1">
    <location>
        <begin position="109"/>
        <end position="126"/>
    </location>
</feature>
<proteinExistence type="predicted"/>
<dbReference type="EMBL" id="NBSK02000006">
    <property type="protein sequence ID" value="KAJ0200247.1"/>
    <property type="molecule type" value="Genomic_DNA"/>
</dbReference>
<sequence length="156" mass="17847">MKGRKDGRREEYQLFSIMKFAGTFKFRLLVMPISFKYLKNIETDSSGNFIVYQEMRCYFLTAQRLDTESSMEAVIGFQMNKGKEDVYFAIRGSKTADDIDMRKEFKAKLISPSCFTMITIGLFASVNDVLTSLSHTIESSPTTKCRGRGVHISSRE</sequence>
<organism evidence="2 3">
    <name type="scientific">Lactuca sativa</name>
    <name type="common">Garden lettuce</name>
    <dbReference type="NCBI Taxonomy" id="4236"/>
    <lineage>
        <taxon>Eukaryota</taxon>
        <taxon>Viridiplantae</taxon>
        <taxon>Streptophyta</taxon>
        <taxon>Embryophyta</taxon>
        <taxon>Tracheophyta</taxon>
        <taxon>Spermatophyta</taxon>
        <taxon>Magnoliopsida</taxon>
        <taxon>eudicotyledons</taxon>
        <taxon>Gunneridae</taxon>
        <taxon>Pentapetalae</taxon>
        <taxon>asterids</taxon>
        <taxon>campanulids</taxon>
        <taxon>Asterales</taxon>
        <taxon>Asteraceae</taxon>
        <taxon>Cichorioideae</taxon>
        <taxon>Cichorieae</taxon>
        <taxon>Lactucinae</taxon>
        <taxon>Lactuca</taxon>
    </lineage>
</organism>
<name>A0A9R1V898_LACSA</name>
<evidence type="ECO:0000313" key="3">
    <source>
        <dbReference type="Proteomes" id="UP000235145"/>
    </source>
</evidence>
<evidence type="ECO:0000256" key="1">
    <source>
        <dbReference type="SAM" id="Phobius"/>
    </source>
</evidence>
<accession>A0A9R1V898</accession>
<comment type="caution">
    <text evidence="2">The sequence shown here is derived from an EMBL/GenBank/DDBJ whole genome shotgun (WGS) entry which is preliminary data.</text>
</comment>
<evidence type="ECO:0000313" key="2">
    <source>
        <dbReference type="EMBL" id="KAJ0200247.1"/>
    </source>
</evidence>
<dbReference type="AlphaFoldDB" id="A0A9R1V898"/>
<keyword evidence="1" id="KW-0812">Transmembrane</keyword>
<reference evidence="2 3" key="1">
    <citation type="journal article" date="2017" name="Nat. Commun.">
        <title>Genome assembly with in vitro proximity ligation data and whole-genome triplication in lettuce.</title>
        <authorList>
            <person name="Reyes-Chin-Wo S."/>
            <person name="Wang Z."/>
            <person name="Yang X."/>
            <person name="Kozik A."/>
            <person name="Arikit S."/>
            <person name="Song C."/>
            <person name="Xia L."/>
            <person name="Froenicke L."/>
            <person name="Lavelle D.O."/>
            <person name="Truco M.J."/>
            <person name="Xia R."/>
            <person name="Zhu S."/>
            <person name="Xu C."/>
            <person name="Xu H."/>
            <person name="Xu X."/>
            <person name="Cox K."/>
            <person name="Korf I."/>
            <person name="Meyers B.C."/>
            <person name="Michelmore R.W."/>
        </authorList>
    </citation>
    <scope>NUCLEOTIDE SEQUENCE [LARGE SCALE GENOMIC DNA]</scope>
    <source>
        <strain evidence="3">cv. Salinas</strain>
        <tissue evidence="2">Seedlings</tissue>
    </source>
</reference>
<keyword evidence="1" id="KW-0472">Membrane</keyword>
<keyword evidence="3" id="KW-1185">Reference proteome</keyword>
<protein>
    <submittedName>
        <fullName evidence="2">Uncharacterized protein</fullName>
    </submittedName>
</protein>
<dbReference type="Proteomes" id="UP000235145">
    <property type="component" value="Unassembled WGS sequence"/>
</dbReference>